<evidence type="ECO:0000313" key="7">
    <source>
        <dbReference type="Proteomes" id="UP000275951"/>
    </source>
</evidence>
<dbReference type="PANTHER" id="PTHR43179:SF12">
    <property type="entry name" value="GALACTOFURANOSYLTRANSFERASE GLFT2"/>
    <property type="match status" value="1"/>
</dbReference>
<keyword evidence="3" id="KW-0328">Glycosyltransferase</keyword>
<dbReference type="GO" id="GO:0016757">
    <property type="term" value="F:glycosyltransferase activity"/>
    <property type="evidence" value="ECO:0007669"/>
    <property type="project" value="UniProtKB-KW"/>
</dbReference>
<dbReference type="InterPro" id="IPR029044">
    <property type="entry name" value="Nucleotide-diphossugar_trans"/>
</dbReference>
<evidence type="ECO:0000256" key="3">
    <source>
        <dbReference type="ARBA" id="ARBA00022676"/>
    </source>
</evidence>
<keyword evidence="4 6" id="KW-0808">Transferase</keyword>
<evidence type="ECO:0000256" key="2">
    <source>
        <dbReference type="ARBA" id="ARBA00006739"/>
    </source>
</evidence>
<protein>
    <submittedName>
        <fullName evidence="6">Glycosyltransferase family 2 protein</fullName>
    </submittedName>
</protein>
<sequence>MVQGARGVVAPAEGRGRGEVPQGWPIVKTVAVVVTYGPDHRTGALIAALARQCRVLVVDNGSAPDELAALGSLTAAVGAELIALGANTGIAHAQNVGIIRARALGARYVLLSDQDSLPDAGLVATLEARLESDQAIGAAGPHIAENKPGADELVYVDRRWGPRRADAATLAATSVEAAFLLASGCLIPVRVLEEVGPMNEAYFIDHVDLEWCLRARKRGYRMVVDTAARLEHSLGDNTVQLPGRAQPVHVHGPIRCYYLTRNTIFLLRSGLLPWRWRAGYLAWLAKYAAFHALLANDRRQRIAKLAAGLRDGLLGRGGAF</sequence>
<dbReference type="Pfam" id="PF00535">
    <property type="entry name" value="Glycos_transf_2"/>
    <property type="match status" value="1"/>
</dbReference>
<comment type="similarity">
    <text evidence="2">Belongs to the glycosyltransferase 2 family.</text>
</comment>
<accession>A0A3Q9GFK0</accession>
<evidence type="ECO:0000256" key="1">
    <source>
        <dbReference type="ARBA" id="ARBA00004776"/>
    </source>
</evidence>
<reference evidence="6 7" key="1">
    <citation type="submission" date="2018-11" db="EMBL/GenBank/DDBJ databases">
        <title>Multidrug-resistant genes are associated with an 42-kb island TGI1 carrying a complex class 1 integron in a Trueperella pyogenes.</title>
        <authorList>
            <person name="Dong W."/>
        </authorList>
    </citation>
    <scope>NUCLEOTIDE SEQUENCE [LARGE SCALE GENOMIC DNA]</scope>
    <source>
        <strain evidence="6 7">TP4</strain>
    </source>
</reference>
<comment type="pathway">
    <text evidence="1">Cell wall biogenesis; cell wall polysaccharide biosynthesis.</text>
</comment>
<dbReference type="CDD" id="cd02526">
    <property type="entry name" value="GT2_RfbF_like"/>
    <property type="match status" value="1"/>
</dbReference>
<dbReference type="AlphaFoldDB" id="A0A3Q9GFK0"/>
<gene>
    <name evidence="6" type="ORF">EBQ10_04680</name>
</gene>
<proteinExistence type="inferred from homology"/>
<evidence type="ECO:0000313" key="6">
    <source>
        <dbReference type="EMBL" id="AZR06661.1"/>
    </source>
</evidence>
<dbReference type="SUPFAM" id="SSF53448">
    <property type="entry name" value="Nucleotide-diphospho-sugar transferases"/>
    <property type="match status" value="1"/>
</dbReference>
<dbReference type="InterPro" id="IPR001173">
    <property type="entry name" value="Glyco_trans_2-like"/>
</dbReference>
<feature type="domain" description="Glycosyltransferase 2-like" evidence="5">
    <location>
        <begin position="32"/>
        <end position="149"/>
    </location>
</feature>
<evidence type="ECO:0000256" key="4">
    <source>
        <dbReference type="ARBA" id="ARBA00022679"/>
    </source>
</evidence>
<dbReference type="Gene3D" id="3.90.550.10">
    <property type="entry name" value="Spore Coat Polysaccharide Biosynthesis Protein SpsA, Chain A"/>
    <property type="match status" value="1"/>
</dbReference>
<organism evidence="6 7">
    <name type="scientific">Trueperella pyogenes</name>
    <dbReference type="NCBI Taxonomy" id="1661"/>
    <lineage>
        <taxon>Bacteria</taxon>
        <taxon>Bacillati</taxon>
        <taxon>Actinomycetota</taxon>
        <taxon>Actinomycetes</taxon>
        <taxon>Actinomycetales</taxon>
        <taxon>Actinomycetaceae</taxon>
        <taxon>Trueperella</taxon>
    </lineage>
</organism>
<dbReference type="Proteomes" id="UP000275951">
    <property type="component" value="Chromosome"/>
</dbReference>
<dbReference type="EMBL" id="CP033905">
    <property type="protein sequence ID" value="AZR06661.1"/>
    <property type="molecule type" value="Genomic_DNA"/>
</dbReference>
<name>A0A3Q9GFK0_9ACTO</name>
<evidence type="ECO:0000259" key="5">
    <source>
        <dbReference type="Pfam" id="PF00535"/>
    </source>
</evidence>
<dbReference type="PANTHER" id="PTHR43179">
    <property type="entry name" value="RHAMNOSYLTRANSFERASE WBBL"/>
    <property type="match status" value="1"/>
</dbReference>